<accession>A0A9K3PX00</accession>
<dbReference type="Pfam" id="PF08621">
    <property type="entry name" value="RPAP1_N"/>
    <property type="match status" value="1"/>
</dbReference>
<feature type="region of interest" description="Disordered" evidence="1">
    <location>
        <begin position="275"/>
        <end position="308"/>
    </location>
</feature>
<feature type="domain" description="RPAP1 N-terminal" evidence="2">
    <location>
        <begin position="242"/>
        <end position="279"/>
    </location>
</feature>
<protein>
    <submittedName>
        <fullName evidence="3">RNA polymerase II-associated protein 1 (RPAP1) related protein</fullName>
    </submittedName>
</protein>
<proteinExistence type="predicted"/>
<feature type="region of interest" description="Disordered" evidence="1">
    <location>
        <begin position="124"/>
        <end position="211"/>
    </location>
</feature>
<comment type="caution">
    <text evidence="3">The sequence shown here is derived from an EMBL/GenBank/DDBJ whole genome shotgun (WGS) entry which is preliminary data.</text>
</comment>
<name>A0A9K3PX00_9STRA</name>
<dbReference type="GO" id="GO:0006366">
    <property type="term" value="P:transcription by RNA polymerase II"/>
    <property type="evidence" value="ECO:0007669"/>
    <property type="project" value="InterPro"/>
</dbReference>
<feature type="compositionally biased region" description="Polar residues" evidence="1">
    <location>
        <begin position="31"/>
        <end position="46"/>
    </location>
</feature>
<gene>
    <name evidence="3" type="ORF">IV203_026163</name>
</gene>
<evidence type="ECO:0000256" key="1">
    <source>
        <dbReference type="SAM" id="MobiDB-lite"/>
    </source>
</evidence>
<reference evidence="3" key="1">
    <citation type="journal article" date="2021" name="Sci. Rep.">
        <title>Diploid genomic architecture of Nitzschia inconspicua, an elite biomass production diatom.</title>
        <authorList>
            <person name="Oliver A."/>
            <person name="Podell S."/>
            <person name="Pinowska A."/>
            <person name="Traller J.C."/>
            <person name="Smith S.R."/>
            <person name="McClure R."/>
            <person name="Beliaev A."/>
            <person name="Bohutskyi P."/>
            <person name="Hill E.A."/>
            <person name="Rabines A."/>
            <person name="Zheng H."/>
            <person name="Allen L.Z."/>
            <person name="Kuo A."/>
            <person name="Grigoriev I.V."/>
            <person name="Allen A.E."/>
            <person name="Hazlebeck D."/>
            <person name="Allen E.E."/>
        </authorList>
    </citation>
    <scope>NUCLEOTIDE SEQUENCE</scope>
    <source>
        <strain evidence="3">Hildebrandi</strain>
    </source>
</reference>
<dbReference type="Proteomes" id="UP000693970">
    <property type="component" value="Unassembled WGS sequence"/>
</dbReference>
<evidence type="ECO:0000313" key="3">
    <source>
        <dbReference type="EMBL" id="KAG7362803.1"/>
    </source>
</evidence>
<keyword evidence="4" id="KW-1185">Reference proteome</keyword>
<sequence>MANTEGLPDEFVESLARAGTGDAVLRRTSRPRVSSGNNPVRQSWLQQRMDLPMGESPAAKVIRASPRNNNTNHGNDKKDPVDGISKGQSTRTNKTSAHSPPSPPIDDPAVMAAATPLVGDVVEHQPQSFSKPNQQLLSSGKSKTSRFRLQKQNHPPTGFPSLNIPLGTFVATPKKDRPPTDNNSSQDGEDDDDDDLPALDPAPTCRSFSQSLGVTKDTLPTLAPTNINYDNDLIHASRKDAQAMITNMSTEEIQQAQQELQEAIPPELIAFLKSRGNKKKGQHQSTRAAVMDQSRNFQRKEASSTVTRIKKLHGSQEQLNEQKEKERIAKLVASVKTHEDLDAAYSAEMQQSHPLDPNDDDQHPRDMVNDYNENFRIACDLLRSTSPRQTMWAVRIVCIQLESMVKESTAKPMTTPTLPAILSVSLRCLLDKTVTSTYLLHTYALQSLYCLTLLYAHPAHVVYVSSDMPKTASNLYQQNFLDDAVPTPPLDTAYPPLSVQPLSINEANGQEANQQPAAYAAASSTTSALQDGKDFQRDPMWTLLSKMKIIPRLAYLLEHHQSLMPVEAWVAVCGILCMVGQRSPGAASVIVQHETLMPCLVKKTLEQIHGDVRVDVGERIPHAVLVLCCTLARQSRVAAQGLPLEELLPPILSWTTTSTDIFATQQLALTLWRIVLRYGLGLEALASMLTLSARHLALPYSNRFSLSTEFLSSYAQMLQCVKVFRAKSLNDTPEDSISQSSIEVLFSASKYMSSSIKIIIPQCSTPPDYLMNDEGANLTLRFRYNAARLMYLSCWFQLFNQEAGESDGMISIDDYLSAEDTESILLALEGWTNENGDMDRSWRLVIPTSSLSSIAVQPSLELEAAASGFINGFMALCASLSSNGGGLRPETQLRLKSLQTLVIQRILQSLRTYLQSTDSTFNRSEEGETLVRSGWINQCHFAIAKFLFHAISKGFTPSSSEFTLIRTMSFSLLARLHQGDEAIAAVLFSSDALFQTIGNPAEGDSPHQESSPISSLFLGELCGSDRSRKQLDHSFKLGHGLGLTPAGWGPFALGSLLSTLDQPQIPTDSQTITESPLLPLGGIWLWKTLSGSVRMLNSEIAVGTKEAIDVIAAVLRLLSEQEEMEDLLGIYGYCHENSIGSKMYYLMNLCLQSDDALSDDRVITSADALLEGYLKSFGNSEDDAMSFSKECFLHSEPTGKAKTVLQDYENDGEEVKGEGMLEKFVASEGTSLTAPRFPPEQLRALEAFIEDTTNSFKEYGAQFDFCTKCIRSLLNPGFPSSTRCRLLQELDGILHVLTLPKEQEDDDEISLPLERCISGGFSFIDGSPPDNADIINKVSSILARTHSRSLGKFMTAYCIAVLARNLGNSLRDSTLRQPAKSRMEKLDAKSVETICRATVLTRDEGGSKSSLIDGVLKAIAQIFSIRENDGTVVSAALVERCIKECHLWD</sequence>
<dbReference type="OrthoDB" id="47625at2759"/>
<organism evidence="3 4">
    <name type="scientific">Nitzschia inconspicua</name>
    <dbReference type="NCBI Taxonomy" id="303405"/>
    <lineage>
        <taxon>Eukaryota</taxon>
        <taxon>Sar</taxon>
        <taxon>Stramenopiles</taxon>
        <taxon>Ochrophyta</taxon>
        <taxon>Bacillariophyta</taxon>
        <taxon>Bacillariophyceae</taxon>
        <taxon>Bacillariophycidae</taxon>
        <taxon>Bacillariales</taxon>
        <taxon>Bacillariaceae</taxon>
        <taxon>Nitzschia</taxon>
    </lineage>
</organism>
<dbReference type="InterPro" id="IPR013930">
    <property type="entry name" value="RPAP1_N"/>
</dbReference>
<dbReference type="PANTHER" id="PTHR21483:SF18">
    <property type="entry name" value="RNA POLYMERASE II-ASSOCIATED PROTEIN 1"/>
    <property type="match status" value="1"/>
</dbReference>
<evidence type="ECO:0000313" key="4">
    <source>
        <dbReference type="Proteomes" id="UP000693970"/>
    </source>
</evidence>
<dbReference type="PANTHER" id="PTHR21483">
    <property type="entry name" value="RNA POLYMERASE II-ASSOCIATED PROTEIN 1"/>
    <property type="match status" value="1"/>
</dbReference>
<reference evidence="3" key="2">
    <citation type="submission" date="2021-04" db="EMBL/GenBank/DDBJ databases">
        <authorList>
            <person name="Podell S."/>
        </authorList>
    </citation>
    <scope>NUCLEOTIDE SEQUENCE</scope>
    <source>
        <strain evidence="3">Hildebrandi</strain>
    </source>
</reference>
<feature type="compositionally biased region" description="Polar residues" evidence="1">
    <location>
        <begin position="86"/>
        <end position="99"/>
    </location>
</feature>
<evidence type="ECO:0000259" key="2">
    <source>
        <dbReference type="Pfam" id="PF08621"/>
    </source>
</evidence>
<dbReference type="InterPro" id="IPR039913">
    <property type="entry name" value="RPAP1/Rba50"/>
</dbReference>
<dbReference type="EMBL" id="JAGRRH010000010">
    <property type="protein sequence ID" value="KAG7362803.1"/>
    <property type="molecule type" value="Genomic_DNA"/>
</dbReference>
<feature type="region of interest" description="Disordered" evidence="1">
    <location>
        <begin position="1"/>
        <end position="110"/>
    </location>
</feature>
<feature type="compositionally biased region" description="Acidic residues" evidence="1">
    <location>
        <begin position="187"/>
        <end position="197"/>
    </location>
</feature>
<feature type="compositionally biased region" description="Polar residues" evidence="1">
    <location>
        <begin position="125"/>
        <end position="142"/>
    </location>
</feature>